<protein>
    <submittedName>
        <fullName evidence="1">Uncharacterized protein</fullName>
    </submittedName>
</protein>
<reference evidence="1" key="1">
    <citation type="journal article" date="2016" name="Mol. Biol. Evol.">
        <title>Comparative Genomics of Early-Diverging Mushroom-Forming Fungi Provides Insights into the Origins of Lignocellulose Decay Capabilities.</title>
        <authorList>
            <person name="Nagy L.G."/>
            <person name="Riley R."/>
            <person name="Tritt A."/>
            <person name="Adam C."/>
            <person name="Daum C."/>
            <person name="Floudas D."/>
            <person name="Sun H."/>
            <person name="Yadav J.S."/>
            <person name="Pangilinan J."/>
            <person name="Larsson K.H."/>
            <person name="Matsuura K."/>
            <person name="Barry K."/>
            <person name="Labutti K."/>
            <person name="Kuo R."/>
            <person name="Ohm R.A."/>
            <person name="Bhattacharya S.S."/>
            <person name="Shirouzu T."/>
            <person name="Yoshinaga Y."/>
            <person name="Martin F.M."/>
            <person name="Grigoriev I.V."/>
            <person name="Hibbett D.S."/>
        </authorList>
    </citation>
    <scope>NUCLEOTIDE SEQUENCE [LARGE SCALE GENOMIC DNA]</scope>
    <source>
        <strain evidence="1">CBS 109695</strain>
    </source>
</reference>
<evidence type="ECO:0000313" key="1">
    <source>
        <dbReference type="EMBL" id="KZP13900.1"/>
    </source>
</evidence>
<name>A0A166CQF0_9AGAM</name>
<organism evidence="1">
    <name type="scientific">Athelia psychrophila</name>
    <dbReference type="NCBI Taxonomy" id="1759441"/>
    <lineage>
        <taxon>Eukaryota</taxon>
        <taxon>Fungi</taxon>
        <taxon>Dikarya</taxon>
        <taxon>Basidiomycota</taxon>
        <taxon>Agaricomycotina</taxon>
        <taxon>Agaricomycetes</taxon>
        <taxon>Agaricomycetidae</taxon>
        <taxon>Atheliales</taxon>
        <taxon>Atheliaceae</taxon>
        <taxon>Athelia</taxon>
    </lineage>
</organism>
<dbReference type="AlphaFoldDB" id="A0A166CQF0"/>
<proteinExistence type="predicted"/>
<gene>
    <name evidence="1" type="ORF">FIBSPDRAFT_868900</name>
</gene>
<dbReference type="EMBL" id="KV417626">
    <property type="protein sequence ID" value="KZP13900.1"/>
    <property type="molecule type" value="Genomic_DNA"/>
</dbReference>
<accession>A0A166CQF0</accession>
<sequence>MNSRLRLLPVPPTLIRCSRRERSTVLMPSGSATDANCCGQQQPHGADSHFFESMLPDQTDIEYELLRSHTPSSRVGTTLFTTSPSSNSIYTFPLSSLIATISESSASTKPDPPDSCKCYLQFTSSPLTAIAVVDRRYP</sequence>